<dbReference type="Proteomes" id="UP000075880">
    <property type="component" value="Unassembled WGS sequence"/>
</dbReference>
<reference evidence="2" key="1">
    <citation type="submission" date="2021-09" db="EMBL/GenBank/DDBJ databases">
        <authorList>
            <consortium name="Infravec"/>
            <person name="Campbell I L."/>
            <person name="Maslen G."/>
            <person name="Yates A."/>
        </authorList>
    </citation>
    <scope>NUCLEOTIDE SEQUENCE [LARGE SCALE GENOMIC DNA]</scope>
    <source>
        <strain evidence="2">Infravec2 EBRE</strain>
    </source>
</reference>
<organism evidence="1 2">
    <name type="scientific">Anopheles atroparvus</name>
    <name type="common">European mosquito</name>
    <dbReference type="NCBI Taxonomy" id="41427"/>
    <lineage>
        <taxon>Eukaryota</taxon>
        <taxon>Metazoa</taxon>
        <taxon>Ecdysozoa</taxon>
        <taxon>Arthropoda</taxon>
        <taxon>Hexapoda</taxon>
        <taxon>Insecta</taxon>
        <taxon>Pterygota</taxon>
        <taxon>Neoptera</taxon>
        <taxon>Endopterygota</taxon>
        <taxon>Diptera</taxon>
        <taxon>Nematocera</taxon>
        <taxon>Culicoidea</taxon>
        <taxon>Culicidae</taxon>
        <taxon>Anophelinae</taxon>
        <taxon>Anopheles</taxon>
    </lineage>
</organism>
<dbReference type="EnsemblMetazoa" id="ENSAATROPT016352">
    <property type="protein sequence ID" value="ENSAATROPP014369"/>
    <property type="gene ID" value="ENSAATROPG013377"/>
</dbReference>
<evidence type="ECO:0000313" key="1">
    <source>
        <dbReference type="EnsemblMetazoa" id="ENSAATROPP014369"/>
    </source>
</evidence>
<sequence length="70" mass="7956">GRLRILHSIEFRVSLFDNSGSLDDSFTKSTSQNHSSVHAVLFRHLSAIWKSVMNFAHVSLNRGCFFGILY</sequence>
<protein>
    <submittedName>
        <fullName evidence="1">Uncharacterized protein</fullName>
    </submittedName>
</protein>
<accession>A0AAG5DU98</accession>
<dbReference type="AlphaFoldDB" id="A0AAG5DU98"/>
<name>A0AAG5DU98_ANOAO</name>
<evidence type="ECO:0000313" key="2">
    <source>
        <dbReference type="Proteomes" id="UP000075880"/>
    </source>
</evidence>
<dbReference type="EnsemblMetazoa" id="ENSAATROPT010590">
    <property type="protein sequence ID" value="ENSAATROPP009561"/>
    <property type="gene ID" value="ENSAATROPG008609"/>
</dbReference>
<reference evidence="1" key="2">
    <citation type="submission" date="2024-04" db="UniProtKB">
        <authorList>
            <consortium name="EnsemblMetazoa"/>
        </authorList>
    </citation>
    <scope>IDENTIFICATION</scope>
    <source>
        <strain evidence="1">EBRO</strain>
    </source>
</reference>
<keyword evidence="2" id="KW-1185">Reference proteome</keyword>
<proteinExistence type="predicted"/>